<dbReference type="RefSeq" id="WP_204028743.1">
    <property type="nucleotide sequence ID" value="NZ_BOOW01000029.1"/>
</dbReference>
<name>A0A919V9I8_9ACTN</name>
<dbReference type="SMART" id="SM00316">
    <property type="entry name" value="S1"/>
    <property type="match status" value="2"/>
</dbReference>
<evidence type="ECO:0000313" key="6">
    <source>
        <dbReference type="Proteomes" id="UP000606172"/>
    </source>
</evidence>
<dbReference type="Proteomes" id="UP000606172">
    <property type="component" value="Unassembled WGS sequence"/>
</dbReference>
<dbReference type="GO" id="GO:0003729">
    <property type="term" value="F:mRNA binding"/>
    <property type="evidence" value="ECO:0007669"/>
    <property type="project" value="TreeGrafter"/>
</dbReference>
<dbReference type="InterPro" id="IPR050437">
    <property type="entry name" value="Ribos_protein_bS1-like"/>
</dbReference>
<dbReference type="SUPFAM" id="SSF50249">
    <property type="entry name" value="Nucleic acid-binding proteins"/>
    <property type="match status" value="2"/>
</dbReference>
<protein>
    <recommendedName>
        <fullName evidence="4">S1 motif domain-containing protein</fullName>
    </recommendedName>
</protein>
<dbReference type="CDD" id="cd05688">
    <property type="entry name" value="S1_RPS1_repeat_ec3"/>
    <property type="match status" value="1"/>
</dbReference>
<comment type="caution">
    <text evidence="5">The sequence shown here is derived from an EMBL/GenBank/DDBJ whole genome shotgun (WGS) entry which is preliminary data.</text>
</comment>
<dbReference type="Pfam" id="PF00575">
    <property type="entry name" value="S1"/>
    <property type="match status" value="2"/>
</dbReference>
<comment type="similarity">
    <text evidence="1">Belongs to the bacterial ribosomal protein bS1 family.</text>
</comment>
<evidence type="ECO:0000256" key="2">
    <source>
        <dbReference type="ARBA" id="ARBA00022980"/>
    </source>
</evidence>
<evidence type="ECO:0000259" key="4">
    <source>
        <dbReference type="PROSITE" id="PS50126"/>
    </source>
</evidence>
<feature type="domain" description="S1 motif" evidence="4">
    <location>
        <begin position="112"/>
        <end position="174"/>
    </location>
</feature>
<keyword evidence="6" id="KW-1185">Reference proteome</keyword>
<dbReference type="PROSITE" id="PS50126">
    <property type="entry name" value="S1"/>
    <property type="match status" value="2"/>
</dbReference>
<keyword evidence="2" id="KW-0689">Ribosomal protein</keyword>
<dbReference type="EMBL" id="BOOW01000029">
    <property type="protein sequence ID" value="GII94352.1"/>
    <property type="molecule type" value="Genomic_DNA"/>
</dbReference>
<evidence type="ECO:0000256" key="1">
    <source>
        <dbReference type="ARBA" id="ARBA00006767"/>
    </source>
</evidence>
<proteinExistence type="inferred from homology"/>
<dbReference type="Gene3D" id="2.40.50.140">
    <property type="entry name" value="Nucleic acid-binding proteins"/>
    <property type="match status" value="2"/>
</dbReference>
<dbReference type="GO" id="GO:0003735">
    <property type="term" value="F:structural constituent of ribosome"/>
    <property type="evidence" value="ECO:0007669"/>
    <property type="project" value="TreeGrafter"/>
</dbReference>
<reference evidence="5" key="1">
    <citation type="submission" date="2021-01" db="EMBL/GenBank/DDBJ databases">
        <title>Whole genome shotgun sequence of Sinosporangium siamense NBRC 109515.</title>
        <authorList>
            <person name="Komaki H."/>
            <person name="Tamura T."/>
        </authorList>
    </citation>
    <scope>NUCLEOTIDE SEQUENCE</scope>
    <source>
        <strain evidence="5">NBRC 109515</strain>
    </source>
</reference>
<accession>A0A919V9I8</accession>
<dbReference type="InterPro" id="IPR012340">
    <property type="entry name" value="NA-bd_OB-fold"/>
</dbReference>
<organism evidence="5 6">
    <name type="scientific">Sinosporangium siamense</name>
    <dbReference type="NCBI Taxonomy" id="1367973"/>
    <lineage>
        <taxon>Bacteria</taxon>
        <taxon>Bacillati</taxon>
        <taxon>Actinomycetota</taxon>
        <taxon>Actinomycetes</taxon>
        <taxon>Streptosporangiales</taxon>
        <taxon>Streptosporangiaceae</taxon>
        <taxon>Sinosporangium</taxon>
    </lineage>
</organism>
<dbReference type="PANTHER" id="PTHR10724:SF7">
    <property type="entry name" value="SMALL RIBOSOMAL SUBUNIT PROTEIN BS1C"/>
    <property type="match status" value="1"/>
</dbReference>
<dbReference type="AlphaFoldDB" id="A0A919V9I8"/>
<sequence length="180" mass="20146">MTSDLPSQSRDPGRDRRRTLLSTFRPGQVRRGTVTSIPHFGVFVDLGGVDGLINVAELSWTHYNHPGEIVEVGQEITVEVLHVDMARERMSLSLRALRENPWPEFRRAHRNGPVVVGEVTRLAPFGVFVRVADGFNGLVHNDALGDLQVRLGDELRVRVVDVDPDRRRIRLSLAEAGRDG</sequence>
<evidence type="ECO:0000313" key="5">
    <source>
        <dbReference type="EMBL" id="GII94352.1"/>
    </source>
</evidence>
<dbReference type="PANTHER" id="PTHR10724">
    <property type="entry name" value="30S RIBOSOMAL PROTEIN S1"/>
    <property type="match status" value="1"/>
</dbReference>
<evidence type="ECO:0000256" key="3">
    <source>
        <dbReference type="ARBA" id="ARBA00023274"/>
    </source>
</evidence>
<dbReference type="GO" id="GO:0006412">
    <property type="term" value="P:translation"/>
    <property type="evidence" value="ECO:0007669"/>
    <property type="project" value="TreeGrafter"/>
</dbReference>
<feature type="domain" description="S1 motif" evidence="4">
    <location>
        <begin position="27"/>
        <end position="95"/>
    </location>
</feature>
<gene>
    <name evidence="5" type="ORF">Ssi02_45830</name>
</gene>
<dbReference type="InterPro" id="IPR003029">
    <property type="entry name" value="S1_domain"/>
</dbReference>
<keyword evidence="3" id="KW-0687">Ribonucleoprotein</keyword>